<dbReference type="AlphaFoldDB" id="A0A7H4NWZ0"/>
<dbReference type="Proteomes" id="UP000254571">
    <property type="component" value="Unassembled WGS sequence"/>
</dbReference>
<organism evidence="1 2">
    <name type="scientific">Klebsiella grimontii</name>
    <dbReference type="NCBI Taxonomy" id="2058152"/>
    <lineage>
        <taxon>Bacteria</taxon>
        <taxon>Pseudomonadati</taxon>
        <taxon>Pseudomonadota</taxon>
        <taxon>Gammaproteobacteria</taxon>
        <taxon>Enterobacterales</taxon>
        <taxon>Enterobacteriaceae</taxon>
        <taxon>Klebsiella/Raoultella group</taxon>
        <taxon>Klebsiella</taxon>
    </lineage>
</organism>
<comment type="caution">
    <text evidence="1">The sequence shown here is derived from an EMBL/GenBank/DDBJ whole genome shotgun (WGS) entry which is preliminary data.</text>
</comment>
<sequence length="105" mass="12013">MKMNPRAWFNRSRILMNAAENITFSANDPAGESSLRSELFSTVQMERYGQKLARTHKVSPDKHPYHLLKRLGDNEAVITQNCYELNAGKKTSIMPAGEWLLDNFI</sequence>
<protein>
    <submittedName>
        <fullName evidence="1">Cyclic beta 1-2 glucan synthase</fullName>
    </submittedName>
</protein>
<name>A0A7H4NWZ0_9ENTR</name>
<reference evidence="1 2" key="1">
    <citation type="submission" date="2018-06" db="EMBL/GenBank/DDBJ databases">
        <authorList>
            <consortium name="Pathogen Informatics"/>
            <person name="Doyle S."/>
        </authorList>
    </citation>
    <scope>NUCLEOTIDE SEQUENCE [LARGE SCALE GENOMIC DNA]</scope>
    <source>
        <strain evidence="1 2">NCTC9149</strain>
    </source>
</reference>
<accession>A0A7H4NWZ0</accession>
<dbReference type="EMBL" id="UGMX01000002">
    <property type="protein sequence ID" value="STW04705.1"/>
    <property type="molecule type" value="Genomic_DNA"/>
</dbReference>
<evidence type="ECO:0000313" key="1">
    <source>
        <dbReference type="EMBL" id="STW04705.1"/>
    </source>
</evidence>
<gene>
    <name evidence="1" type="ORF">NCTC9149_01062</name>
</gene>
<proteinExistence type="predicted"/>
<evidence type="ECO:0000313" key="2">
    <source>
        <dbReference type="Proteomes" id="UP000254571"/>
    </source>
</evidence>